<feature type="compositionally biased region" description="Basic and acidic residues" evidence="1">
    <location>
        <begin position="731"/>
        <end position="742"/>
    </location>
</feature>
<accession>A0A0G0UD87</accession>
<evidence type="ECO:0000313" key="2">
    <source>
        <dbReference type="EMBL" id="KKR86923.1"/>
    </source>
</evidence>
<evidence type="ECO:0000313" key="3">
    <source>
        <dbReference type="Proteomes" id="UP000034616"/>
    </source>
</evidence>
<gene>
    <name evidence="2" type="ORF">UU35_C0007G0069</name>
</gene>
<sequence length="1232" mass="141308">MEKSNFFLYTEDSILYYMGIFGREKGPLSEPSEPRESEPKKYENHTTERSGGHSHEQHTAEPVLEKDRAHFDAEEQHLRNLIDTLQDRTEKLQDVELEKRVESVPVRRTFVQTIETVKKKIAEWFAARKERVLDKKIKTVLKFYSFAKDGIRLDAKELVELVRGLSETQVERHPDLIESARKQFVDSLERLTKYRFYSPSNDYDFQSIQHVTDLFYSQPVIFESFFQDEHVQTLQDKIFTSALYTGQLLASDIGKRIRMRPERMKELAAQALCDTVKNLSVRDADLVYDVKILIKDFHVDQETVDAVAFQYVLDNLTSDYPYKSAEDVQEFFGLSEESFQTLMQHHKETLKPLCYKAAANALIHSGNPIHSVGKILTAFKIPEVDINGFREFLSACPEKVEETVLTRLTRADFSEKMESFFTTLIPVHELIREEKGQAAVRKGLHHLISEHPSFLHTLRAYMERFGLNPETLRSDPETFQSVRHGVAKELVAETFVWPSREFFDFFGISEEQLRIYIEISRKITDSPSQEVQKLRDALIVQLLDSERPVEDYEKIESIFLKNNIPTVGKCYGVFEVLYPPKRLIEKIGTHSSPVLQQAGSRKRYAILYQDLLRIHIESGNRSLKEYAEVLQEGSDLLVKYERDGLTGLDTKERERLCVFVGKLETLLAKSALDTAPEAFQVARLADLEKRIVHVRKGLKVRVEQSVLERISEMFLRPAGVSSMEELLERMRSTRQAADERNRRSVANKREKRNTEEPIFDLQVGDFLKGVDIQYISNILQNGSVAKEFLGASSDSDSTPLDTDVSMVSAEDAQGGFEHAVYKSLAKDYGDLLFCLRDRGQYQHTESSTPVERDRDKWELFKTGVVSEYHYGIRTGFPSTQIDFMIVKTGLSVDTKALERLFFEIAKNGFYIPVVDFSGKIILSPEAYDGYRACFAGLESFDGPPLAFQPVVSGDRSYEKIMKLMVSVAEDRERVQETTVGIHRELEQILAGLGVRLRSEFDTSILGAELSDIGSTGRHTNMPGDFDFDFSLKLDAKDFSRAQELAETIKGAMLMKTDDSHREEEGYYQLRVKGVTRLGSLHLKQPLDIDIGFSRKADMNVYGSHDALRDKLHMIEKTYGEQARDQVLANIVFTKQILKQGNAYKKQEHGGMGGVGVEHWILANGGNMETAFRRFLEAAYEEKKRIPYEKFREKYHVMDAGINVKFMVHDDFIRVLKPSGYAAMLDVIEKYFK</sequence>
<dbReference type="Proteomes" id="UP000034616">
    <property type="component" value="Unassembled WGS sequence"/>
</dbReference>
<reference evidence="2 3" key="1">
    <citation type="journal article" date="2015" name="Nature">
        <title>rRNA introns, odd ribosomes, and small enigmatic genomes across a large radiation of phyla.</title>
        <authorList>
            <person name="Brown C.T."/>
            <person name="Hug L.A."/>
            <person name="Thomas B.C."/>
            <person name="Sharon I."/>
            <person name="Castelle C.J."/>
            <person name="Singh A."/>
            <person name="Wilkins M.J."/>
            <person name="Williams K.H."/>
            <person name="Banfield J.F."/>
        </authorList>
    </citation>
    <scope>NUCLEOTIDE SEQUENCE [LARGE SCALE GENOMIC DNA]</scope>
</reference>
<protein>
    <submittedName>
        <fullName evidence="2">Uncharacterized protein</fullName>
    </submittedName>
</protein>
<dbReference type="EMBL" id="LCAH01000007">
    <property type="protein sequence ID" value="KKR86923.1"/>
    <property type="molecule type" value="Genomic_DNA"/>
</dbReference>
<feature type="region of interest" description="Disordered" evidence="1">
    <location>
        <begin position="25"/>
        <end position="60"/>
    </location>
</feature>
<comment type="caution">
    <text evidence="2">The sequence shown here is derived from an EMBL/GenBank/DDBJ whole genome shotgun (WGS) entry which is preliminary data.</text>
</comment>
<dbReference type="AlphaFoldDB" id="A0A0G0UD87"/>
<name>A0A0G0UD87_9BACT</name>
<feature type="region of interest" description="Disordered" evidence="1">
    <location>
        <begin position="731"/>
        <end position="751"/>
    </location>
</feature>
<evidence type="ECO:0000256" key="1">
    <source>
        <dbReference type="SAM" id="MobiDB-lite"/>
    </source>
</evidence>
<proteinExistence type="predicted"/>
<organism evidence="2 3">
    <name type="scientific">Candidatus Uhrbacteria bacterium GW2011_GWC2_41_11</name>
    <dbReference type="NCBI Taxonomy" id="1618985"/>
    <lineage>
        <taxon>Bacteria</taxon>
        <taxon>Candidatus Uhriibacteriota</taxon>
    </lineage>
</organism>